<dbReference type="AlphaFoldDB" id="A0A7J6L4V6"/>
<dbReference type="Proteomes" id="UP000570595">
    <property type="component" value="Unassembled WGS sequence"/>
</dbReference>
<feature type="signal peptide" evidence="1">
    <location>
        <begin position="1"/>
        <end position="18"/>
    </location>
</feature>
<evidence type="ECO:0000256" key="1">
    <source>
        <dbReference type="SAM" id="SignalP"/>
    </source>
</evidence>
<evidence type="ECO:0000313" key="2">
    <source>
        <dbReference type="EMBL" id="KAF4654224.1"/>
    </source>
</evidence>
<protein>
    <submittedName>
        <fullName evidence="2">Uncharacterized protein</fullName>
    </submittedName>
</protein>
<dbReference type="EMBL" id="JABAHT010000553">
    <property type="protein sequence ID" value="KAF4654224.1"/>
    <property type="molecule type" value="Genomic_DNA"/>
</dbReference>
<reference evidence="2 3" key="1">
    <citation type="submission" date="2020-04" db="EMBL/GenBank/DDBJ databases">
        <title>Perkinsus olseni comparative genomics.</title>
        <authorList>
            <person name="Bogema D.R."/>
        </authorList>
    </citation>
    <scope>NUCLEOTIDE SEQUENCE [LARGE SCALE GENOMIC DNA]</scope>
    <source>
        <strain evidence="2">ATCC PRA-179</strain>
    </source>
</reference>
<accession>A0A7J6L4V6</accession>
<dbReference type="OrthoDB" id="425925at2759"/>
<comment type="caution">
    <text evidence="2">The sequence shown here is derived from an EMBL/GenBank/DDBJ whole genome shotgun (WGS) entry which is preliminary data.</text>
</comment>
<sequence>MRSFLVIGHLFLVASSSARQGYSPVYIIRHGEKPAVNDNRQSLELSLRGEIRAAALSGAFFPQYNPSKYRHIDVVVTQQPSEDFPIKRELHTAQAIISHTSAPLRQFKFGPRLLPSLLTRGTGTLRKPPLSSTSGVVS</sequence>
<proteinExistence type="predicted"/>
<name>A0A7J6L4V6_PEROL</name>
<keyword evidence="1" id="KW-0732">Signal</keyword>
<gene>
    <name evidence="2" type="ORF">FOZ61_008401</name>
</gene>
<feature type="chain" id="PRO_5029585571" evidence="1">
    <location>
        <begin position="19"/>
        <end position="138"/>
    </location>
</feature>
<evidence type="ECO:0000313" key="3">
    <source>
        <dbReference type="Proteomes" id="UP000570595"/>
    </source>
</evidence>
<organism evidence="2 3">
    <name type="scientific">Perkinsus olseni</name>
    <name type="common">Perkinsus atlanticus</name>
    <dbReference type="NCBI Taxonomy" id="32597"/>
    <lineage>
        <taxon>Eukaryota</taxon>
        <taxon>Sar</taxon>
        <taxon>Alveolata</taxon>
        <taxon>Perkinsozoa</taxon>
        <taxon>Perkinsea</taxon>
        <taxon>Perkinsida</taxon>
        <taxon>Perkinsidae</taxon>
        <taxon>Perkinsus</taxon>
    </lineage>
</organism>